<feature type="chain" id="PRO_5002533397" evidence="1">
    <location>
        <begin position="22"/>
        <end position="554"/>
    </location>
</feature>
<protein>
    <submittedName>
        <fullName evidence="3">von Willebrand factor type A</fullName>
    </submittedName>
</protein>
<accession>A0A0G0LPP4</accession>
<feature type="domain" description="VWFA" evidence="2">
    <location>
        <begin position="379"/>
        <end position="554"/>
    </location>
</feature>
<reference evidence="3" key="1">
    <citation type="journal article" date="2015" name="Nature">
        <title>rRNA introns, odd ribosomes, and small enigmatic genomes across a large radiation of phyla.</title>
        <authorList>
            <person name="Brown C.T."/>
            <person name="Hug L.A."/>
            <person name="Thomas B.C."/>
            <person name="Sharon I."/>
            <person name="Castelle C.J."/>
            <person name="Singh A."/>
            <person name="Wilkins M.J."/>
            <person name="Williams K.H."/>
            <person name="Banfield J.F."/>
        </authorList>
    </citation>
    <scope>NUCLEOTIDE SEQUENCE [LARGE SCALE GENOMIC DNA]</scope>
</reference>
<dbReference type="Pfam" id="PF13531">
    <property type="entry name" value="SBP_bac_11"/>
    <property type="match status" value="1"/>
</dbReference>
<gene>
    <name evidence="3" type="ORF">UT18_C0015G0012</name>
</gene>
<dbReference type="AlphaFoldDB" id="A0A0G0LPP4"/>
<evidence type="ECO:0000256" key="1">
    <source>
        <dbReference type="SAM" id="SignalP"/>
    </source>
</evidence>
<dbReference type="STRING" id="1618345.UT18_C0015G0012"/>
<organism evidence="3 4">
    <name type="scientific">candidate division CPR2 bacterium GW2011_GWC2_39_10</name>
    <dbReference type="NCBI Taxonomy" id="1618345"/>
    <lineage>
        <taxon>Bacteria</taxon>
        <taxon>Bacteria division CPR2</taxon>
    </lineage>
</organism>
<dbReference type="EMBL" id="LBVV01000015">
    <property type="protein sequence ID" value="KKQ93858.1"/>
    <property type="molecule type" value="Genomic_DNA"/>
</dbReference>
<comment type="caution">
    <text evidence="3">The sequence shown here is derived from an EMBL/GenBank/DDBJ whole genome shotgun (WGS) entry which is preliminary data.</text>
</comment>
<name>A0A0G0LPP4_UNCC2</name>
<dbReference type="InterPro" id="IPR002035">
    <property type="entry name" value="VWF_A"/>
</dbReference>
<sequence length="554" mass="60662">MKRFIVMFLTLSLLFSVVGCSGVKETELTYDQAVEKLKAYRSTGTVTATVKKHKPDASWVGTDSSVNELPPIDKYPLSVKGFGQINVEIFSSTEKSSASTDNWMEVQAKEFNRKQLQVGGKTVSVSIRPIASGLALDYITKRTHMPDAYSPANELWGEMIKSTGVPIEKMESRLTGNTAGFLMKKGTYDSYRKKYGAVTVKNVTKAVLAEDVVLGHTNPNLSSTGLNIFTQELRAFDPKNPFSAESINKFREFQNLVPPTSPTTAEMAKVAAKGIMDAMIMESQAYSVEPTLSDWKFAPCGVRHDSPVYALDNLSVDKREALKLFIEQCKTPEAQKSASSFGFNRNNNYKGVANKYTGKELFSALKLWKENKDGGQDVISVFIADRSSSMAGSKITRIQIASKNSLQYINENNYVGLVSYSDANDITIDLPIAKFDAKQKSLFAGAVKDLNADGGTATNSAIVVALDMALKAQKQVPNAKIRIFVLSDGAQNEGLSLYDVKGLINGIGIPVYGIGFEADLTDLQQLADVNEGYCINADEEDVVYKLRNLFVAEL</sequence>
<dbReference type="Proteomes" id="UP000034207">
    <property type="component" value="Unassembled WGS sequence"/>
</dbReference>
<dbReference type="InterPro" id="IPR036465">
    <property type="entry name" value="vWFA_dom_sf"/>
</dbReference>
<dbReference type="SMART" id="SM00327">
    <property type="entry name" value="VWA"/>
    <property type="match status" value="1"/>
</dbReference>
<proteinExistence type="predicted"/>
<dbReference type="CDD" id="cd00198">
    <property type="entry name" value="vWFA"/>
    <property type="match status" value="1"/>
</dbReference>
<feature type="signal peptide" evidence="1">
    <location>
        <begin position="1"/>
        <end position="21"/>
    </location>
</feature>
<dbReference type="Gene3D" id="3.40.50.410">
    <property type="entry name" value="von Willebrand factor, type A domain"/>
    <property type="match status" value="1"/>
</dbReference>
<dbReference type="SUPFAM" id="SSF53300">
    <property type="entry name" value="vWA-like"/>
    <property type="match status" value="1"/>
</dbReference>
<dbReference type="Pfam" id="PF00092">
    <property type="entry name" value="VWA"/>
    <property type="match status" value="1"/>
</dbReference>
<evidence type="ECO:0000313" key="3">
    <source>
        <dbReference type="EMBL" id="KKQ93858.1"/>
    </source>
</evidence>
<evidence type="ECO:0000313" key="4">
    <source>
        <dbReference type="Proteomes" id="UP000034207"/>
    </source>
</evidence>
<evidence type="ECO:0000259" key="2">
    <source>
        <dbReference type="PROSITE" id="PS50234"/>
    </source>
</evidence>
<dbReference type="PROSITE" id="PS51257">
    <property type="entry name" value="PROKAR_LIPOPROTEIN"/>
    <property type="match status" value="1"/>
</dbReference>
<keyword evidence="1" id="KW-0732">Signal</keyword>
<dbReference type="PROSITE" id="PS50234">
    <property type="entry name" value="VWFA"/>
    <property type="match status" value="1"/>
</dbReference>
<dbReference type="SUPFAM" id="SSF53850">
    <property type="entry name" value="Periplasmic binding protein-like II"/>
    <property type="match status" value="1"/>
</dbReference>